<dbReference type="InterPro" id="IPR027417">
    <property type="entry name" value="P-loop_NTPase"/>
</dbReference>
<feature type="region of interest" description="NMP" evidence="5">
    <location>
        <begin position="30"/>
        <end position="59"/>
    </location>
</feature>
<feature type="domain" description="Adenylate kinase active site lid" evidence="8">
    <location>
        <begin position="127"/>
        <end position="162"/>
    </location>
</feature>
<dbReference type="Gene3D" id="3.40.50.300">
    <property type="entry name" value="P-loop containing nucleotide triphosphate hydrolases"/>
    <property type="match status" value="1"/>
</dbReference>
<dbReference type="InterPro" id="IPR006259">
    <property type="entry name" value="Adenyl_kin_sub"/>
</dbReference>
<reference evidence="9 10" key="1">
    <citation type="submission" date="2020-08" db="EMBL/GenBank/DDBJ databases">
        <title>Acidobacteriota in marine sediments use diverse sulfur dissimilation pathways.</title>
        <authorList>
            <person name="Wasmund K."/>
        </authorList>
    </citation>
    <scope>NUCLEOTIDE SEQUENCE [LARGE SCALE GENOMIC DNA]</scope>
    <source>
        <strain evidence="9">MAG AM4</strain>
    </source>
</reference>
<feature type="binding site" evidence="5">
    <location>
        <position position="31"/>
    </location>
    <ligand>
        <name>AMP</name>
        <dbReference type="ChEBI" id="CHEBI:456215"/>
    </ligand>
</feature>
<dbReference type="CDD" id="cd01428">
    <property type="entry name" value="ADK"/>
    <property type="match status" value="1"/>
</dbReference>
<feature type="binding site" evidence="5">
    <location>
        <position position="36"/>
    </location>
    <ligand>
        <name>AMP</name>
        <dbReference type="ChEBI" id="CHEBI:456215"/>
    </ligand>
</feature>
<evidence type="ECO:0000256" key="1">
    <source>
        <dbReference type="ARBA" id="ARBA00022679"/>
    </source>
</evidence>
<dbReference type="InterPro" id="IPR007862">
    <property type="entry name" value="Adenylate_kinase_lid-dom"/>
</dbReference>
<dbReference type="NCBIfam" id="NF011100">
    <property type="entry name" value="PRK14527.1"/>
    <property type="match status" value="1"/>
</dbReference>
<dbReference type="Proteomes" id="UP000648239">
    <property type="component" value="Unassembled WGS sequence"/>
</dbReference>
<dbReference type="GO" id="GO:0005524">
    <property type="term" value="F:ATP binding"/>
    <property type="evidence" value="ECO:0007669"/>
    <property type="project" value="UniProtKB-UniRule"/>
</dbReference>
<comment type="subcellular location">
    <subcellularLocation>
        <location evidence="5 7">Cytoplasm</location>
    </subcellularLocation>
</comment>
<feature type="binding site" evidence="5">
    <location>
        <position position="171"/>
    </location>
    <ligand>
        <name>AMP</name>
        <dbReference type="ChEBI" id="CHEBI:456215"/>
    </ligand>
</feature>
<evidence type="ECO:0000313" key="10">
    <source>
        <dbReference type="Proteomes" id="UP000648239"/>
    </source>
</evidence>
<sequence length="217" mass="23085">MRIVLMGPPGVGKGTQAVRLVGTLGAPHISTGDILREAVKGGTDLGGKVRSFLEAGKLVPDDLMGGLILDRLAQNDAGSGFILDGFPRTLEQVHLLDRVLENLGAGLDGAFILAAPEGEIVRRLTGRRVCPGCNAVFHLDSKAPEAPGVCDDCGSALVQRPDDTEAVIRDRLAVYEEQTRPVAEAYRERGQLVEVDGLGDPDEITARLEDSLKEIRA</sequence>
<evidence type="ECO:0000256" key="3">
    <source>
        <dbReference type="ARBA" id="ARBA00022741"/>
    </source>
</evidence>
<dbReference type="HAMAP" id="MF_00235">
    <property type="entry name" value="Adenylate_kinase_Adk"/>
    <property type="match status" value="1"/>
</dbReference>
<feature type="binding site" evidence="5">
    <location>
        <position position="150"/>
    </location>
    <ligand>
        <name>Zn(2+)</name>
        <dbReference type="ChEBI" id="CHEBI:29105"/>
        <note>structural</note>
    </ligand>
</feature>
<evidence type="ECO:0000256" key="6">
    <source>
        <dbReference type="RuleBase" id="RU003330"/>
    </source>
</evidence>
<dbReference type="EC" id="2.7.4.3" evidence="5 7"/>
<dbReference type="GO" id="GO:0008270">
    <property type="term" value="F:zinc ion binding"/>
    <property type="evidence" value="ECO:0007669"/>
    <property type="project" value="UniProtKB-UniRule"/>
</dbReference>
<dbReference type="PRINTS" id="PR00094">
    <property type="entry name" value="ADENYLTKNASE"/>
</dbReference>
<feature type="binding site" evidence="5">
    <location>
        <position position="92"/>
    </location>
    <ligand>
        <name>AMP</name>
        <dbReference type="ChEBI" id="CHEBI:456215"/>
    </ligand>
</feature>
<dbReference type="EMBL" id="JACXWD010000015">
    <property type="protein sequence ID" value="MBD3867746.1"/>
    <property type="molecule type" value="Genomic_DNA"/>
</dbReference>
<comment type="caution">
    <text evidence="9">The sequence shown here is derived from an EMBL/GenBank/DDBJ whole genome shotgun (WGS) entry which is preliminary data.</text>
</comment>
<dbReference type="Pfam" id="PF00406">
    <property type="entry name" value="ADK"/>
    <property type="match status" value="1"/>
</dbReference>
<dbReference type="FunFam" id="3.40.50.300:FF:000106">
    <property type="entry name" value="Adenylate kinase mitochondrial"/>
    <property type="match status" value="1"/>
</dbReference>
<dbReference type="NCBIfam" id="NF001380">
    <property type="entry name" value="PRK00279.1-2"/>
    <property type="match status" value="1"/>
</dbReference>
<dbReference type="AlphaFoldDB" id="A0A8J6XWK0"/>
<keyword evidence="5" id="KW-0963">Cytoplasm</keyword>
<keyword evidence="5" id="KW-0479">Metal-binding</keyword>
<dbReference type="PANTHER" id="PTHR23359">
    <property type="entry name" value="NUCLEOTIDE KINASE"/>
    <property type="match status" value="1"/>
</dbReference>
<dbReference type="InterPro" id="IPR033690">
    <property type="entry name" value="Adenylat_kinase_CS"/>
</dbReference>
<feature type="binding site" evidence="5">
    <location>
        <begin position="57"/>
        <end position="59"/>
    </location>
    <ligand>
        <name>AMP</name>
        <dbReference type="ChEBI" id="CHEBI:456215"/>
    </ligand>
</feature>
<keyword evidence="2 5" id="KW-0545">Nucleotide biosynthesis</keyword>
<dbReference type="GO" id="GO:0005737">
    <property type="term" value="C:cytoplasm"/>
    <property type="evidence" value="ECO:0007669"/>
    <property type="project" value="UniProtKB-SubCell"/>
</dbReference>
<evidence type="ECO:0000256" key="5">
    <source>
        <dbReference type="HAMAP-Rule" id="MF_00235"/>
    </source>
</evidence>
<feature type="binding site" evidence="5">
    <location>
        <position position="160"/>
    </location>
    <ligand>
        <name>AMP</name>
        <dbReference type="ChEBI" id="CHEBI:456215"/>
    </ligand>
</feature>
<name>A0A8J6XWK0_9BACT</name>
<comment type="domain">
    <text evidence="5">Consists of three domains, a large central CORE domain and two small peripheral domains, NMPbind and LID, which undergo movements during catalysis. The LID domain closes over the site of phosphoryl transfer upon ATP binding. Assembling and dissambling the active center during each catalytic cycle provides an effective means to prevent ATP hydrolysis. Some bacteria have evolved a zinc-coordinating structure that stabilizes the LID domain.</text>
</comment>
<dbReference type="InterPro" id="IPR000850">
    <property type="entry name" value="Adenylat/UMP-CMP_kin"/>
</dbReference>
<accession>A0A8J6XWK0</accession>
<feature type="binding site" evidence="5">
    <location>
        <position position="153"/>
    </location>
    <ligand>
        <name>Zn(2+)</name>
        <dbReference type="ChEBI" id="CHEBI:29105"/>
        <note>structural</note>
    </ligand>
</feature>
<dbReference type="NCBIfam" id="NF001381">
    <property type="entry name" value="PRK00279.1-3"/>
    <property type="match status" value="1"/>
</dbReference>
<feature type="binding site" evidence="5">
    <location>
        <position position="130"/>
    </location>
    <ligand>
        <name>Zn(2+)</name>
        <dbReference type="ChEBI" id="CHEBI:29105"/>
        <note>structural</note>
    </ligand>
</feature>
<keyword evidence="1 5" id="KW-0808">Transferase</keyword>
<comment type="pathway">
    <text evidence="5">Purine metabolism; AMP biosynthesis via salvage pathway; AMP from ADP: step 1/1.</text>
</comment>
<dbReference type="GO" id="GO:0044209">
    <property type="term" value="P:AMP salvage"/>
    <property type="evidence" value="ECO:0007669"/>
    <property type="project" value="UniProtKB-UniRule"/>
</dbReference>
<keyword evidence="5 7" id="KW-0067">ATP-binding</keyword>
<feature type="binding site" evidence="5">
    <location>
        <begin position="10"/>
        <end position="15"/>
    </location>
    <ligand>
        <name>ATP</name>
        <dbReference type="ChEBI" id="CHEBI:30616"/>
    </ligand>
</feature>
<evidence type="ECO:0000259" key="8">
    <source>
        <dbReference type="Pfam" id="PF05191"/>
    </source>
</evidence>
<dbReference type="SUPFAM" id="SSF52540">
    <property type="entry name" value="P-loop containing nucleoside triphosphate hydrolases"/>
    <property type="match status" value="1"/>
</dbReference>
<evidence type="ECO:0000256" key="7">
    <source>
        <dbReference type="RuleBase" id="RU003331"/>
    </source>
</evidence>
<evidence type="ECO:0000256" key="4">
    <source>
        <dbReference type="ARBA" id="ARBA00022777"/>
    </source>
</evidence>
<keyword evidence="4 5" id="KW-0418">Kinase</keyword>
<comment type="similarity">
    <text evidence="5 6">Belongs to the adenylate kinase family.</text>
</comment>
<evidence type="ECO:0000313" key="9">
    <source>
        <dbReference type="EMBL" id="MBD3867746.1"/>
    </source>
</evidence>
<dbReference type="UniPathway" id="UPA00588">
    <property type="reaction ID" value="UER00649"/>
</dbReference>
<organism evidence="9 10">
    <name type="scientific">Candidatus Polarisedimenticola svalbardensis</name>
    <dbReference type="NCBI Taxonomy" id="2886004"/>
    <lineage>
        <taxon>Bacteria</taxon>
        <taxon>Pseudomonadati</taxon>
        <taxon>Acidobacteriota</taxon>
        <taxon>Candidatus Polarisedimenticolia</taxon>
        <taxon>Candidatus Polarisedimenticolales</taxon>
        <taxon>Candidatus Polarisedimenticolaceae</taxon>
        <taxon>Candidatus Polarisedimenticola</taxon>
    </lineage>
</organism>
<comment type="catalytic activity">
    <reaction evidence="5 7">
        <text>AMP + ATP = 2 ADP</text>
        <dbReference type="Rhea" id="RHEA:12973"/>
        <dbReference type="ChEBI" id="CHEBI:30616"/>
        <dbReference type="ChEBI" id="CHEBI:456215"/>
        <dbReference type="ChEBI" id="CHEBI:456216"/>
        <dbReference type="EC" id="2.7.4.3"/>
    </reaction>
</comment>
<keyword evidence="5" id="KW-0862">Zinc</keyword>
<feature type="binding site" evidence="5">
    <location>
        <begin position="85"/>
        <end position="88"/>
    </location>
    <ligand>
        <name>AMP</name>
        <dbReference type="ChEBI" id="CHEBI:456215"/>
    </ligand>
</feature>
<feature type="binding site" evidence="5">
    <location>
        <begin position="136"/>
        <end position="137"/>
    </location>
    <ligand>
        <name>ATP</name>
        <dbReference type="ChEBI" id="CHEBI:30616"/>
    </ligand>
</feature>
<evidence type="ECO:0000256" key="2">
    <source>
        <dbReference type="ARBA" id="ARBA00022727"/>
    </source>
</evidence>
<keyword evidence="3 5" id="KW-0547">Nucleotide-binding</keyword>
<proteinExistence type="inferred from homology"/>
<protein>
    <recommendedName>
        <fullName evidence="5 7">Adenylate kinase</fullName>
        <shortName evidence="5">AK</shortName>
        <ecNumber evidence="5 7">2.7.4.3</ecNumber>
    </recommendedName>
    <alternativeName>
        <fullName evidence="5">ATP-AMP transphosphorylase</fullName>
    </alternativeName>
    <alternativeName>
        <fullName evidence="5">ATP:AMP phosphotransferase</fullName>
    </alternativeName>
    <alternativeName>
        <fullName evidence="5">Adenylate monophosphate kinase</fullName>
    </alternativeName>
</protein>
<comment type="subunit">
    <text evidence="5 7">Monomer.</text>
</comment>
<feature type="binding site" evidence="5">
    <location>
        <position position="133"/>
    </location>
    <ligand>
        <name>Zn(2+)</name>
        <dbReference type="ChEBI" id="CHEBI:29105"/>
        <note>structural</note>
    </ligand>
</feature>
<dbReference type="PROSITE" id="PS00113">
    <property type="entry name" value="ADENYLATE_KINASE"/>
    <property type="match status" value="1"/>
</dbReference>
<feature type="region of interest" description="LID" evidence="5">
    <location>
        <begin position="126"/>
        <end position="163"/>
    </location>
</feature>
<dbReference type="GO" id="GO:0004017">
    <property type="term" value="F:AMP kinase activity"/>
    <property type="evidence" value="ECO:0007669"/>
    <property type="project" value="UniProtKB-UniRule"/>
</dbReference>
<feature type="binding site" evidence="5">
    <location>
        <position position="199"/>
    </location>
    <ligand>
        <name>ATP</name>
        <dbReference type="ChEBI" id="CHEBI:30616"/>
    </ligand>
</feature>
<gene>
    <name evidence="5" type="primary">adk</name>
    <name evidence="9" type="ORF">IFK94_06455</name>
</gene>
<dbReference type="Pfam" id="PF05191">
    <property type="entry name" value="ADK_lid"/>
    <property type="match status" value="1"/>
</dbReference>
<feature type="binding site" evidence="5">
    <location>
        <position position="127"/>
    </location>
    <ligand>
        <name>ATP</name>
        <dbReference type="ChEBI" id="CHEBI:30616"/>
    </ligand>
</feature>
<comment type="function">
    <text evidence="5">Catalyzes the reversible transfer of the terminal phosphate group between ATP and AMP. Plays an important role in cellular energy homeostasis and in adenine nucleotide metabolism.</text>
</comment>
<dbReference type="NCBIfam" id="TIGR01351">
    <property type="entry name" value="adk"/>
    <property type="match status" value="1"/>
</dbReference>